<dbReference type="PANTHER" id="PTHR30231">
    <property type="entry name" value="DNA POLYMERASE III SUBUNIT EPSILON"/>
    <property type="match status" value="1"/>
</dbReference>
<dbReference type="InterPro" id="IPR035901">
    <property type="entry name" value="GIY-YIG_endonuc_sf"/>
</dbReference>
<sequence>MYCIVDIETTGNSIKGNKITEISIFKYDGYEIVDEFTTLVNPHCEIPYFITRLTGIDNDMLRDAPTIEEIAQSILDITKDTIFVAHSVNFDYNIIKNELKEIGFEFTRKKLCTVRLSRKLIPGYHSYSLGKLCSSLNIPLTDRHRARGDAHATTLLFQKLLRSPNANQVFKSFLNARSQEATLPSALPKEVFERIPSKPGVYYFKDGKGKIIYVGKAINLKKRVLGHFYDKSAKEVQLCKDTADIDFELSGSELLALLMESSAIKSLYPIYNRAQKRKIQPYGIFSYEDRNGIKHLAFNKLKSAPNAIYTLYSPTACRLFIEEICKEFRLCPKYCHLQENVPTCSHYRLNNCDGICSGTESVENYNQKVMAAMEHINSQRANFIIKEKGRDANEEALIVVRNNAYAGYGFIDKEMVINSFEDLEAYVELQPNTLETERIIRSYIMKQQGTIIPMELLLADSVQK</sequence>
<protein>
    <submittedName>
        <fullName evidence="2">Exonuclease domain-containing protein</fullName>
    </submittedName>
</protein>
<evidence type="ECO:0000259" key="1">
    <source>
        <dbReference type="PROSITE" id="PS50164"/>
    </source>
</evidence>
<dbReference type="SUPFAM" id="SSF82771">
    <property type="entry name" value="GIY-YIG endonuclease"/>
    <property type="match status" value="1"/>
</dbReference>
<dbReference type="InterPro" id="IPR047296">
    <property type="entry name" value="GIY-YIG_UvrC_Cho"/>
</dbReference>
<dbReference type="Proteomes" id="UP001595814">
    <property type="component" value="Unassembled WGS sequence"/>
</dbReference>
<dbReference type="NCBIfam" id="TIGR00573">
    <property type="entry name" value="dnaq"/>
    <property type="match status" value="1"/>
</dbReference>
<dbReference type="InterPro" id="IPR012337">
    <property type="entry name" value="RNaseH-like_sf"/>
</dbReference>
<gene>
    <name evidence="2" type="ORF">ACFOUT_16750</name>
</gene>
<keyword evidence="2" id="KW-0269">Exonuclease</keyword>
<evidence type="ECO:0000313" key="2">
    <source>
        <dbReference type="EMBL" id="MFC4097537.1"/>
    </source>
</evidence>
<dbReference type="RefSeq" id="WP_192463582.1">
    <property type="nucleotide sequence ID" value="NZ_JACYFJ010000009.1"/>
</dbReference>
<dbReference type="InterPro" id="IPR000305">
    <property type="entry name" value="GIY-YIG_endonuc"/>
</dbReference>
<dbReference type="PROSITE" id="PS50164">
    <property type="entry name" value="GIY_YIG"/>
    <property type="match status" value="1"/>
</dbReference>
<dbReference type="InterPro" id="IPR006054">
    <property type="entry name" value="DnaQ"/>
</dbReference>
<name>A0ABV8JX42_9FLAO</name>
<dbReference type="SMART" id="SM00479">
    <property type="entry name" value="EXOIII"/>
    <property type="match status" value="1"/>
</dbReference>
<dbReference type="Pfam" id="PF01541">
    <property type="entry name" value="GIY-YIG"/>
    <property type="match status" value="1"/>
</dbReference>
<accession>A0ABV8JX42</accession>
<comment type="caution">
    <text evidence="2">The sequence shown here is derived from an EMBL/GenBank/DDBJ whole genome shotgun (WGS) entry which is preliminary data.</text>
</comment>
<dbReference type="Gene3D" id="3.30.420.10">
    <property type="entry name" value="Ribonuclease H-like superfamily/Ribonuclease H"/>
    <property type="match status" value="1"/>
</dbReference>
<dbReference type="GO" id="GO:0004527">
    <property type="term" value="F:exonuclease activity"/>
    <property type="evidence" value="ECO:0007669"/>
    <property type="project" value="UniProtKB-KW"/>
</dbReference>
<dbReference type="SMART" id="SM00465">
    <property type="entry name" value="GIYc"/>
    <property type="match status" value="1"/>
</dbReference>
<dbReference type="CDD" id="cd10434">
    <property type="entry name" value="GIY-YIG_UvrC_Cho"/>
    <property type="match status" value="1"/>
</dbReference>
<dbReference type="CDD" id="cd06127">
    <property type="entry name" value="DEDDh"/>
    <property type="match status" value="1"/>
</dbReference>
<dbReference type="EMBL" id="JBHSAW010000022">
    <property type="protein sequence ID" value="MFC4097537.1"/>
    <property type="molecule type" value="Genomic_DNA"/>
</dbReference>
<reference evidence="3" key="1">
    <citation type="journal article" date="2019" name="Int. J. Syst. Evol. Microbiol.">
        <title>The Global Catalogue of Microorganisms (GCM) 10K type strain sequencing project: providing services to taxonomists for standard genome sequencing and annotation.</title>
        <authorList>
            <consortium name="The Broad Institute Genomics Platform"/>
            <consortium name="The Broad Institute Genome Sequencing Center for Infectious Disease"/>
            <person name="Wu L."/>
            <person name="Ma J."/>
        </authorList>
    </citation>
    <scope>NUCLEOTIDE SEQUENCE [LARGE SCALE GENOMIC DNA]</scope>
    <source>
        <strain evidence="3">CECT 7477</strain>
    </source>
</reference>
<evidence type="ECO:0000313" key="3">
    <source>
        <dbReference type="Proteomes" id="UP001595814"/>
    </source>
</evidence>
<proteinExistence type="predicted"/>
<feature type="domain" description="GIY-YIG" evidence="1">
    <location>
        <begin position="197"/>
        <end position="273"/>
    </location>
</feature>
<keyword evidence="2" id="KW-0540">Nuclease</keyword>
<dbReference type="InterPro" id="IPR013520">
    <property type="entry name" value="Ribonucl_H"/>
</dbReference>
<dbReference type="Gene3D" id="3.40.1440.10">
    <property type="entry name" value="GIY-YIG endonuclease"/>
    <property type="match status" value="1"/>
</dbReference>
<dbReference type="SUPFAM" id="SSF53098">
    <property type="entry name" value="Ribonuclease H-like"/>
    <property type="match status" value="1"/>
</dbReference>
<keyword evidence="3" id="KW-1185">Reference proteome</keyword>
<dbReference type="Pfam" id="PF00929">
    <property type="entry name" value="RNase_T"/>
    <property type="match status" value="1"/>
</dbReference>
<dbReference type="PANTHER" id="PTHR30231:SF41">
    <property type="entry name" value="DNA POLYMERASE III SUBUNIT EPSILON"/>
    <property type="match status" value="1"/>
</dbReference>
<dbReference type="InterPro" id="IPR036397">
    <property type="entry name" value="RNaseH_sf"/>
</dbReference>
<organism evidence="2 3">
    <name type="scientific">Euzebyella saccharophila</name>
    <dbReference type="NCBI Taxonomy" id="679664"/>
    <lineage>
        <taxon>Bacteria</taxon>
        <taxon>Pseudomonadati</taxon>
        <taxon>Bacteroidota</taxon>
        <taxon>Flavobacteriia</taxon>
        <taxon>Flavobacteriales</taxon>
        <taxon>Flavobacteriaceae</taxon>
        <taxon>Euzebyella</taxon>
    </lineage>
</organism>
<keyword evidence="2" id="KW-0378">Hydrolase</keyword>